<name>A0A1F6EP31_9BACT</name>
<proteinExistence type="predicted"/>
<protein>
    <submittedName>
        <fullName evidence="2">Uncharacterized protein</fullName>
    </submittedName>
</protein>
<evidence type="ECO:0000256" key="1">
    <source>
        <dbReference type="SAM" id="Phobius"/>
    </source>
</evidence>
<reference evidence="2 3" key="1">
    <citation type="journal article" date="2016" name="Nat. Commun.">
        <title>Thousands of microbial genomes shed light on interconnected biogeochemical processes in an aquifer system.</title>
        <authorList>
            <person name="Anantharaman K."/>
            <person name="Brown C.T."/>
            <person name="Hug L.A."/>
            <person name="Sharon I."/>
            <person name="Castelle C.J."/>
            <person name="Probst A.J."/>
            <person name="Thomas B.C."/>
            <person name="Singh A."/>
            <person name="Wilkins M.J."/>
            <person name="Karaoz U."/>
            <person name="Brodie E.L."/>
            <person name="Williams K.H."/>
            <person name="Hubbard S.S."/>
            <person name="Banfield J.F."/>
        </authorList>
    </citation>
    <scope>NUCLEOTIDE SEQUENCE [LARGE SCALE GENOMIC DNA]</scope>
</reference>
<dbReference type="EMBL" id="MFLU01000007">
    <property type="protein sequence ID" value="OGG75102.1"/>
    <property type="molecule type" value="Genomic_DNA"/>
</dbReference>
<feature type="transmembrane region" description="Helical" evidence="1">
    <location>
        <begin position="269"/>
        <end position="293"/>
    </location>
</feature>
<evidence type="ECO:0000313" key="3">
    <source>
        <dbReference type="Proteomes" id="UP000178587"/>
    </source>
</evidence>
<dbReference type="STRING" id="1798507.A3A34_01960"/>
<gene>
    <name evidence="2" type="ORF">A3A34_01960</name>
</gene>
<dbReference type="Proteomes" id="UP000178587">
    <property type="component" value="Unassembled WGS sequence"/>
</dbReference>
<comment type="caution">
    <text evidence="2">The sequence shown here is derived from an EMBL/GenBank/DDBJ whole genome shotgun (WGS) entry which is preliminary data.</text>
</comment>
<organism evidence="2 3">
    <name type="scientific">Candidatus Kaiserbacteria bacterium RIFCSPLOWO2_01_FULL_50_24</name>
    <dbReference type="NCBI Taxonomy" id="1798507"/>
    <lineage>
        <taxon>Bacteria</taxon>
        <taxon>Candidatus Kaiseribacteriota</taxon>
    </lineage>
</organism>
<evidence type="ECO:0000313" key="2">
    <source>
        <dbReference type="EMBL" id="OGG75102.1"/>
    </source>
</evidence>
<accession>A0A1F6EP31</accession>
<keyword evidence="1" id="KW-0472">Membrane</keyword>
<sequence length="307" mass="33084">MKDSLITIRVVILFTVLFSVALVGVDAVYADSTGLTIQPVKISKTIGPGESISGEIILKNESEGAASVEVTVEDFVPAAGSTNIQFVGRAEGVTTVRDWITLDAPDSFVFGKGQSRNITYTIRAPSHAEPGGHFGVVFFKASDANEQGQLKVGTRVGVLVFITVPGNQLQSGNVLDFSGPFFVQKGPVEFTIKFENTGTVHFEPKGTITITNIFGKEVGVVEVAGQAVLPTGVRDLAAAWNAEGLLIGRYVAEINIVDGEGRELTANRIAFYAFPILYVIAFLITIIVLFFGIKFIRKNIKISIWRK</sequence>
<dbReference type="AlphaFoldDB" id="A0A1F6EP31"/>
<keyword evidence="1" id="KW-0812">Transmembrane</keyword>
<keyword evidence="1" id="KW-1133">Transmembrane helix</keyword>